<dbReference type="GO" id="GO:0047343">
    <property type="term" value="F:glucose-1-phosphate cytidylyltransferase activity"/>
    <property type="evidence" value="ECO:0007669"/>
    <property type="project" value="UniProtKB-EC"/>
</dbReference>
<comment type="caution">
    <text evidence="2">The sequence shown here is derived from an EMBL/GenBank/DDBJ whole genome shotgun (WGS) entry which is preliminary data.</text>
</comment>
<proteinExistence type="predicted"/>
<dbReference type="InterPro" id="IPR013446">
    <property type="entry name" value="G1P_cyt_trans-like"/>
</dbReference>
<dbReference type="SUPFAM" id="SSF53448">
    <property type="entry name" value="Nucleotide-diphospho-sugar transferases"/>
    <property type="match status" value="1"/>
</dbReference>
<dbReference type="EC" id="2.7.7.33" evidence="2"/>
<reference evidence="2 3" key="1">
    <citation type="submission" date="2020-12" db="EMBL/GenBank/DDBJ databases">
        <title>Hymenobacter sp.</title>
        <authorList>
            <person name="Kim M.K."/>
        </authorList>
    </citation>
    <scope>NUCLEOTIDE SEQUENCE [LARGE SCALE GENOMIC DNA]</scope>
    <source>
        <strain evidence="2 3">BT442</strain>
    </source>
</reference>
<feature type="domain" description="Nucleotidyl transferase" evidence="1">
    <location>
        <begin position="2"/>
        <end position="204"/>
    </location>
</feature>
<name>A0ABS0Q9L7_9BACT</name>
<dbReference type="InterPro" id="IPR005835">
    <property type="entry name" value="NTP_transferase_dom"/>
</dbReference>
<dbReference type="Proteomes" id="UP000625631">
    <property type="component" value="Unassembled WGS sequence"/>
</dbReference>
<evidence type="ECO:0000313" key="3">
    <source>
        <dbReference type="Proteomes" id="UP000625631"/>
    </source>
</evidence>
<dbReference type="Pfam" id="PF00483">
    <property type="entry name" value="NTP_transferase"/>
    <property type="match status" value="1"/>
</dbReference>
<organism evidence="2 3">
    <name type="scientific">Hymenobacter negativus</name>
    <dbReference type="NCBI Taxonomy" id="2795026"/>
    <lineage>
        <taxon>Bacteria</taxon>
        <taxon>Pseudomonadati</taxon>
        <taxon>Bacteroidota</taxon>
        <taxon>Cytophagia</taxon>
        <taxon>Cytophagales</taxon>
        <taxon>Hymenobacteraceae</taxon>
        <taxon>Hymenobacter</taxon>
    </lineage>
</organism>
<dbReference type="InterPro" id="IPR029044">
    <property type="entry name" value="Nucleotide-diphossugar_trans"/>
</dbReference>
<protein>
    <submittedName>
        <fullName evidence="2">Glucose-1-phosphate cytidylyltransferase</fullName>
        <ecNumber evidence="2">2.7.7.33</ecNumber>
    </submittedName>
</protein>
<keyword evidence="3" id="KW-1185">Reference proteome</keyword>
<dbReference type="NCBIfam" id="TIGR02623">
    <property type="entry name" value="G1P_cyt_trans"/>
    <property type="match status" value="1"/>
</dbReference>
<dbReference type="InterPro" id="IPR046981">
    <property type="entry name" value="G1P_cyt_trans"/>
</dbReference>
<evidence type="ECO:0000259" key="1">
    <source>
        <dbReference type="Pfam" id="PF00483"/>
    </source>
</evidence>
<dbReference type="Gene3D" id="3.90.550.10">
    <property type="entry name" value="Spore Coat Polysaccharide Biosynthesis Protein SpsA, Chain A"/>
    <property type="match status" value="1"/>
</dbReference>
<dbReference type="PANTHER" id="PTHR47183:SF1">
    <property type="entry name" value="GLUCOSE-1-PHOSPHATE CYTIDYLYLTRANSFERASE"/>
    <property type="match status" value="1"/>
</dbReference>
<gene>
    <name evidence="2" type="primary">rfbF</name>
    <name evidence="2" type="ORF">I7X13_15025</name>
</gene>
<accession>A0ABS0Q9L7</accession>
<sequence>MKAVILAGGYGTRISEESGVRPKPMVEIGGKPILWHIMKIYAHHGITDFVICCGYKGHMIKQYFSDYFLLNSDVTFRMDRNEMQIHRNNAEPWTVTLVDTGLETMTGGRLRRVQKYLDNETFCLTYGDGVSNVDIAASIDYHRAQGVLATLTAVRQPGRFGVFNLGDGDSHVSNFMEKPEGGETPWINGGFFVLEPGIFDYLDHDQTVWEKAPLEQLAAAGQLAAYRHAGFWQPMDTLRDRNMLEELWQSGKAEWKLWDQAPAATVTAPVLETILAAPLAEPAGRGRAATTKMMPSD</sequence>
<keyword evidence="2" id="KW-0808">Transferase</keyword>
<dbReference type="EMBL" id="JAEDAE010000007">
    <property type="protein sequence ID" value="MBH8559373.1"/>
    <property type="molecule type" value="Genomic_DNA"/>
</dbReference>
<keyword evidence="2" id="KW-0548">Nucleotidyltransferase</keyword>
<evidence type="ECO:0000313" key="2">
    <source>
        <dbReference type="EMBL" id="MBH8559373.1"/>
    </source>
</evidence>
<dbReference type="RefSeq" id="WP_198067388.1">
    <property type="nucleotide sequence ID" value="NZ_JAEDAD010000002.1"/>
</dbReference>
<dbReference type="PANTHER" id="PTHR47183">
    <property type="entry name" value="GLUCOSE-1-PHOSPHATE CYTIDYLYLTRANSFERASE-RELATED"/>
    <property type="match status" value="1"/>
</dbReference>
<dbReference type="CDD" id="cd02524">
    <property type="entry name" value="G1P_cytidylyltransferase"/>
    <property type="match status" value="1"/>
</dbReference>